<proteinExistence type="predicted"/>
<gene>
    <name evidence="3" type="ORF">PHMEG_00026634</name>
</gene>
<dbReference type="STRING" id="4795.A0A225V9A9"/>
<dbReference type="PANTHER" id="PTHR45660">
    <property type="entry name" value="HISTONE-LYSINE N-METHYLTRANSFERASE SETMAR"/>
    <property type="match status" value="1"/>
</dbReference>
<dbReference type="EMBL" id="NBNE01006534">
    <property type="protein sequence ID" value="OWZ01902.1"/>
    <property type="molecule type" value="Genomic_DNA"/>
</dbReference>
<feature type="domain" description="SET" evidence="2">
    <location>
        <begin position="97"/>
        <end position="218"/>
    </location>
</feature>
<dbReference type="PROSITE" id="PS50280">
    <property type="entry name" value="SET"/>
    <property type="match status" value="1"/>
</dbReference>
<dbReference type="InterPro" id="IPR051357">
    <property type="entry name" value="H3K9_HMTase_SUVAR3-9"/>
</dbReference>
<dbReference type="InterPro" id="IPR046341">
    <property type="entry name" value="SET_dom_sf"/>
</dbReference>
<reference evidence="4" key="1">
    <citation type="submission" date="2017-03" db="EMBL/GenBank/DDBJ databases">
        <title>Phytopthora megakarya and P. palmivora, two closely related causual agents of cacao black pod achieved similar genome size and gene model numbers by different mechanisms.</title>
        <authorList>
            <person name="Ali S."/>
            <person name="Shao J."/>
            <person name="Larry D.J."/>
            <person name="Kronmiller B."/>
            <person name="Shen D."/>
            <person name="Strem M.D."/>
            <person name="Melnick R.L."/>
            <person name="Guiltinan M.J."/>
            <person name="Tyler B.M."/>
            <person name="Meinhardt L.W."/>
            <person name="Bailey B.A."/>
        </authorList>
    </citation>
    <scope>NUCLEOTIDE SEQUENCE [LARGE SCALE GENOMIC DNA]</scope>
    <source>
        <strain evidence="4">zdho120</strain>
    </source>
</reference>
<sequence length="247" mass="28836">MVKTYKERREAHKRTKLKYNSWPNSKSRKKRYQAMGAPVKDSKRVYHAKTMQTLFIQAFLQIPGVREALQQLRAKREEDERESRNMLHEALVEEAEEKMKQLWSNNKKSVNRTGIGVRATDTVNVNTNIAPYTGYLTDFNYDDAEDQNKYVIGLQSKGKGNKALFIDAEHWGTMARFGNHSCTPNTQFVRKRHNKEVHVMVQTTTEINPGEEVTVDYQVMWLTHGCRTARCRDPNNPIFREAKRSRK</sequence>
<dbReference type="SUPFAM" id="SSF82199">
    <property type="entry name" value="SET domain"/>
    <property type="match status" value="1"/>
</dbReference>
<evidence type="ECO:0000259" key="2">
    <source>
        <dbReference type="PROSITE" id="PS50280"/>
    </source>
</evidence>
<dbReference type="GO" id="GO:0042054">
    <property type="term" value="F:histone methyltransferase activity"/>
    <property type="evidence" value="ECO:0007669"/>
    <property type="project" value="TreeGrafter"/>
</dbReference>
<dbReference type="PANTHER" id="PTHR45660:SF13">
    <property type="entry name" value="HISTONE-LYSINE N-METHYLTRANSFERASE SETMAR"/>
    <property type="match status" value="1"/>
</dbReference>
<accession>A0A225V9A9</accession>
<name>A0A225V9A9_9STRA</name>
<evidence type="ECO:0000256" key="1">
    <source>
        <dbReference type="SAM" id="Coils"/>
    </source>
</evidence>
<keyword evidence="1" id="KW-0175">Coiled coil</keyword>
<dbReference type="Gene3D" id="2.170.270.10">
    <property type="entry name" value="SET domain"/>
    <property type="match status" value="1"/>
</dbReference>
<dbReference type="InterPro" id="IPR001214">
    <property type="entry name" value="SET_dom"/>
</dbReference>
<dbReference type="AlphaFoldDB" id="A0A225V9A9"/>
<dbReference type="GO" id="GO:0003690">
    <property type="term" value="F:double-stranded DNA binding"/>
    <property type="evidence" value="ECO:0007669"/>
    <property type="project" value="TreeGrafter"/>
</dbReference>
<dbReference type="OrthoDB" id="129878at2759"/>
<evidence type="ECO:0000313" key="4">
    <source>
        <dbReference type="Proteomes" id="UP000198211"/>
    </source>
</evidence>
<protein>
    <recommendedName>
        <fullName evidence="2">SET domain-containing protein</fullName>
    </recommendedName>
</protein>
<evidence type="ECO:0000313" key="3">
    <source>
        <dbReference type="EMBL" id="OWZ01902.1"/>
    </source>
</evidence>
<comment type="caution">
    <text evidence="3">The sequence shown here is derived from an EMBL/GenBank/DDBJ whole genome shotgun (WGS) entry which is preliminary data.</text>
</comment>
<dbReference type="Proteomes" id="UP000198211">
    <property type="component" value="Unassembled WGS sequence"/>
</dbReference>
<keyword evidence="4" id="KW-1185">Reference proteome</keyword>
<feature type="coiled-coil region" evidence="1">
    <location>
        <begin position="62"/>
        <end position="89"/>
    </location>
</feature>
<organism evidence="3 4">
    <name type="scientific">Phytophthora megakarya</name>
    <dbReference type="NCBI Taxonomy" id="4795"/>
    <lineage>
        <taxon>Eukaryota</taxon>
        <taxon>Sar</taxon>
        <taxon>Stramenopiles</taxon>
        <taxon>Oomycota</taxon>
        <taxon>Peronosporomycetes</taxon>
        <taxon>Peronosporales</taxon>
        <taxon>Peronosporaceae</taxon>
        <taxon>Phytophthora</taxon>
    </lineage>
</organism>
<dbReference type="Pfam" id="PF00856">
    <property type="entry name" value="SET"/>
    <property type="match status" value="1"/>
</dbReference>
<dbReference type="SMART" id="SM00317">
    <property type="entry name" value="SET"/>
    <property type="match status" value="1"/>
</dbReference>